<proteinExistence type="predicted"/>
<organism evidence="2 3">
    <name type="scientific">Oenococcus alcoholitolerans</name>
    <dbReference type="NCBI Taxonomy" id="931074"/>
    <lineage>
        <taxon>Bacteria</taxon>
        <taxon>Bacillati</taxon>
        <taxon>Bacillota</taxon>
        <taxon>Bacilli</taxon>
        <taxon>Lactobacillales</taxon>
        <taxon>Lactobacillaceae</taxon>
        <taxon>Oenococcus</taxon>
    </lineage>
</organism>
<dbReference type="InterPro" id="IPR001387">
    <property type="entry name" value="Cro/C1-type_HTH"/>
</dbReference>
<dbReference type="Gene3D" id="1.10.260.40">
    <property type="entry name" value="lambda repressor-like DNA-binding domains"/>
    <property type="match status" value="1"/>
</dbReference>
<dbReference type="EMBL" id="AXCV01000003">
    <property type="protein sequence ID" value="KGO32583.1"/>
    <property type="molecule type" value="Genomic_DNA"/>
</dbReference>
<dbReference type="Proteomes" id="UP000030023">
    <property type="component" value="Unassembled WGS sequence"/>
</dbReference>
<protein>
    <submittedName>
        <fullName evidence="2">Cro/Cl family transcriptional regulator</fullName>
    </submittedName>
</protein>
<dbReference type="PROSITE" id="PS50943">
    <property type="entry name" value="HTH_CROC1"/>
    <property type="match status" value="1"/>
</dbReference>
<accession>A0ABR4XSV1</accession>
<keyword evidence="3" id="KW-1185">Reference proteome</keyword>
<dbReference type="Pfam" id="PF01381">
    <property type="entry name" value="HTH_3"/>
    <property type="match status" value="1"/>
</dbReference>
<name>A0ABR4XSV1_9LACO</name>
<gene>
    <name evidence="2" type="ORF">Q757_00160</name>
</gene>
<dbReference type="SUPFAM" id="SSF47413">
    <property type="entry name" value="lambda repressor-like DNA-binding domains"/>
    <property type="match status" value="1"/>
</dbReference>
<dbReference type="SMART" id="SM00530">
    <property type="entry name" value="HTH_XRE"/>
    <property type="match status" value="1"/>
</dbReference>
<comment type="caution">
    <text evidence="2">The sequence shown here is derived from an EMBL/GenBank/DDBJ whole genome shotgun (WGS) entry which is preliminary data.</text>
</comment>
<feature type="domain" description="HTH cro/C1-type" evidence="1">
    <location>
        <begin position="13"/>
        <end position="69"/>
    </location>
</feature>
<reference evidence="2 3" key="1">
    <citation type="journal article" date="2014" name="Antonie Van Leeuwenhoek">
        <title>Oenococcus alcoholitolerans sp. nov., a lactic acid bacteria isolated from cachaca and ethanol fermentation processes.</title>
        <authorList>
            <person name="Badotti F."/>
            <person name="Moreira A.P."/>
            <person name="Tonon L.A."/>
            <person name="de Lucena B.T."/>
            <person name="Gomes Fde C."/>
            <person name="Kruger R."/>
            <person name="Thompson C.C."/>
            <person name="de Morais M.A.Jr."/>
            <person name="Rosa C.A."/>
            <person name="Thompson F.L."/>
        </authorList>
    </citation>
    <scope>NUCLEOTIDE SEQUENCE [LARGE SCALE GENOMIC DNA]</scope>
    <source>
        <strain evidence="2 3">UFRJ-M7.2.18</strain>
    </source>
</reference>
<evidence type="ECO:0000313" key="3">
    <source>
        <dbReference type="Proteomes" id="UP000030023"/>
    </source>
</evidence>
<evidence type="ECO:0000313" key="2">
    <source>
        <dbReference type="EMBL" id="KGO32583.1"/>
    </source>
</evidence>
<dbReference type="CDD" id="cd00093">
    <property type="entry name" value="HTH_XRE"/>
    <property type="match status" value="1"/>
</dbReference>
<sequence length="306" mass="35867">MELFNLKQLGKNIKDLRNTANMTQEALSIKIDASGKSAINNWEHGQNKPSDEYLQRMATFFKVNKFRILFKDNTQLQTFVINSINYQFEQIKSKLRDKKVLSQEQKKIWDLVNNYYSVRSINFICFMGLFNVTNQLIGISKKHEKKLYELRDNSLDIVFSAIQIKIYRRFSSKLPLDTIKKNIYSSMSTKQIKELSKKTISILKDPNAKRDAKIEAHKVSKGIEEAFLFGSKDAENQIRKIEIKQDGDMSDDVGYQIVKDMRNDFIDRDFKISELKNILVEYFFQGLVNSTKKLFPKIINCHLFLR</sequence>
<dbReference type="InterPro" id="IPR010982">
    <property type="entry name" value="Lambda_DNA-bd_dom_sf"/>
</dbReference>
<evidence type="ECO:0000259" key="1">
    <source>
        <dbReference type="PROSITE" id="PS50943"/>
    </source>
</evidence>